<keyword evidence="5" id="KW-0732">Signal</keyword>
<evidence type="ECO:0000256" key="3">
    <source>
        <dbReference type="ARBA" id="ARBA00022525"/>
    </source>
</evidence>
<evidence type="ECO:0000256" key="7">
    <source>
        <dbReference type="ARBA" id="ARBA00023239"/>
    </source>
</evidence>
<dbReference type="Gene3D" id="2.160.20.10">
    <property type="entry name" value="Single-stranded right-handed beta-helix, Pectin lyase-like"/>
    <property type="match status" value="1"/>
</dbReference>
<keyword evidence="4" id="KW-0479">Metal-binding</keyword>
<name>A0A2S9WX56_9FLAO</name>
<dbReference type="GO" id="GO:0046872">
    <property type="term" value="F:metal ion binding"/>
    <property type="evidence" value="ECO:0007669"/>
    <property type="project" value="UniProtKB-KW"/>
</dbReference>
<evidence type="ECO:0000259" key="9">
    <source>
        <dbReference type="SMART" id="SM00635"/>
    </source>
</evidence>
<dbReference type="GO" id="GO:0016837">
    <property type="term" value="F:carbon-oxygen lyase activity, acting on polysaccharides"/>
    <property type="evidence" value="ECO:0007669"/>
    <property type="project" value="TreeGrafter"/>
</dbReference>
<evidence type="ECO:0000256" key="5">
    <source>
        <dbReference type="ARBA" id="ARBA00022729"/>
    </source>
</evidence>
<dbReference type="Proteomes" id="UP000239532">
    <property type="component" value="Unassembled WGS sequence"/>
</dbReference>
<keyword evidence="11" id="KW-1185">Reference proteome</keyword>
<keyword evidence="6" id="KW-0106">Calcium</keyword>
<evidence type="ECO:0000313" key="10">
    <source>
        <dbReference type="EMBL" id="PRP68057.1"/>
    </source>
</evidence>
<dbReference type="InterPro" id="IPR008964">
    <property type="entry name" value="Invasin/intimin_cell_adhesion"/>
</dbReference>
<comment type="subcellular location">
    <subcellularLocation>
        <location evidence="2">Secreted</location>
    </subcellularLocation>
</comment>
<evidence type="ECO:0000256" key="4">
    <source>
        <dbReference type="ARBA" id="ARBA00022723"/>
    </source>
</evidence>
<keyword evidence="7" id="KW-0456">Lyase</keyword>
<dbReference type="Pfam" id="PF02368">
    <property type="entry name" value="Big_2"/>
    <property type="match status" value="1"/>
</dbReference>
<dbReference type="InterPro" id="IPR052052">
    <property type="entry name" value="Polysaccharide_Lyase_9"/>
</dbReference>
<sequence>MITCSTDDSESMSEETEIKIETLVIYGGNITDGGTNQLSVGFIPSNASNKTVTWSSSDPQIATISETGVLSAVSNGNVTITVTAQDGSNVSGSKTFTISGVAQAIEGTIVQTSQEIINALANATPGEEIYVRGGTYTFSSPIRITKNGTSTNPIIFYAYPLDSERPKFDFSAMSENSSNRGIELSADFWHVKGIDVYAAGDNGIHITGDSNIIEFCTFSENADTGLQLDNGASNNFILNCDSYFNADSTLENADGFACKLDAGTGNKFKGCRAWQNLDDGWDGYLRNTDNITTTHEDCWSINNGRLQDGSVGAGDGNGFKTGGSDDKQLRHNAIYKNCVAVGNTQDGFDHNSNRGNIEIYNSSAYDNRRNFSFSTTNIAASLLIKNSLSFDGTNSDSYNATQTDITNNGWQNGLVTNDQDFKNLDISLLLSARDAEGNLPKVDALRLIAGSDLIDKGVDVGLPFNGPAPDIGAFEFE</sequence>
<dbReference type="InterPro" id="IPR053868">
    <property type="entry name" value="Pel9A-like_beta_helix"/>
</dbReference>
<dbReference type="EMBL" id="MQUC01000003">
    <property type="protein sequence ID" value="PRP68057.1"/>
    <property type="molecule type" value="Genomic_DNA"/>
</dbReference>
<evidence type="ECO:0000256" key="8">
    <source>
        <dbReference type="ARBA" id="ARBA00038263"/>
    </source>
</evidence>
<accession>A0A2S9WX56</accession>
<dbReference type="GO" id="GO:0005576">
    <property type="term" value="C:extracellular region"/>
    <property type="evidence" value="ECO:0007669"/>
    <property type="project" value="UniProtKB-SubCell"/>
</dbReference>
<evidence type="ECO:0000313" key="11">
    <source>
        <dbReference type="Proteomes" id="UP000239532"/>
    </source>
</evidence>
<dbReference type="InterPro" id="IPR003343">
    <property type="entry name" value="Big_2"/>
</dbReference>
<proteinExistence type="inferred from homology"/>
<dbReference type="PANTHER" id="PTHR40088">
    <property type="entry name" value="PECTATE LYASE (EUROFUNG)"/>
    <property type="match status" value="1"/>
</dbReference>
<dbReference type="SUPFAM" id="SSF49373">
    <property type="entry name" value="Invasin/intimin cell-adhesion fragments"/>
    <property type="match status" value="1"/>
</dbReference>
<comment type="similarity">
    <text evidence="8">Belongs to the polysaccharide lyase 9 family.</text>
</comment>
<feature type="domain" description="BIG2" evidence="9">
    <location>
        <begin position="19"/>
        <end position="94"/>
    </location>
</feature>
<evidence type="ECO:0000256" key="1">
    <source>
        <dbReference type="ARBA" id="ARBA00001913"/>
    </source>
</evidence>
<dbReference type="Pfam" id="PF22842">
    <property type="entry name" value="Pel9A-like_beta_helix"/>
    <property type="match status" value="1"/>
</dbReference>
<dbReference type="SUPFAM" id="SSF51126">
    <property type="entry name" value="Pectin lyase-like"/>
    <property type="match status" value="1"/>
</dbReference>
<dbReference type="PANTHER" id="PTHR40088:SF1">
    <property type="entry name" value="PECTATE LYASE PEL9"/>
    <property type="match status" value="1"/>
</dbReference>
<dbReference type="AlphaFoldDB" id="A0A2S9WX56"/>
<protein>
    <recommendedName>
        <fullName evidence="9">BIG2 domain-containing protein</fullName>
    </recommendedName>
</protein>
<gene>
    <name evidence="10" type="ORF">BST86_13630</name>
</gene>
<reference evidence="10 11" key="1">
    <citation type="submission" date="2016-11" db="EMBL/GenBank/DDBJ databases">
        <title>Trade-off between light-utilization and light-protection in marine flavobacteria.</title>
        <authorList>
            <person name="Kumagai Y."/>
        </authorList>
    </citation>
    <scope>NUCLEOTIDE SEQUENCE [LARGE SCALE GENOMIC DNA]</scope>
    <source>
        <strain evidence="10 11">JCM 17109</strain>
    </source>
</reference>
<dbReference type="SMART" id="SM00635">
    <property type="entry name" value="BID_2"/>
    <property type="match status" value="1"/>
</dbReference>
<comment type="cofactor">
    <cofactor evidence="1">
        <name>Ca(2+)</name>
        <dbReference type="ChEBI" id="CHEBI:29108"/>
    </cofactor>
</comment>
<keyword evidence="3" id="KW-0964">Secreted</keyword>
<organism evidence="10 11">
    <name type="scientific">Nonlabens agnitus</name>
    <dbReference type="NCBI Taxonomy" id="870484"/>
    <lineage>
        <taxon>Bacteria</taxon>
        <taxon>Pseudomonadati</taxon>
        <taxon>Bacteroidota</taxon>
        <taxon>Flavobacteriia</taxon>
        <taxon>Flavobacteriales</taxon>
        <taxon>Flavobacteriaceae</taxon>
        <taxon>Nonlabens</taxon>
    </lineage>
</organism>
<evidence type="ECO:0000256" key="2">
    <source>
        <dbReference type="ARBA" id="ARBA00004613"/>
    </source>
</evidence>
<comment type="caution">
    <text evidence="10">The sequence shown here is derived from an EMBL/GenBank/DDBJ whole genome shotgun (WGS) entry which is preliminary data.</text>
</comment>
<dbReference type="Gene3D" id="2.60.40.1080">
    <property type="match status" value="1"/>
</dbReference>
<dbReference type="InterPro" id="IPR011050">
    <property type="entry name" value="Pectin_lyase_fold/virulence"/>
</dbReference>
<evidence type="ECO:0000256" key="6">
    <source>
        <dbReference type="ARBA" id="ARBA00022837"/>
    </source>
</evidence>
<dbReference type="InterPro" id="IPR012334">
    <property type="entry name" value="Pectin_lyas_fold"/>
</dbReference>